<reference evidence="5 6" key="1">
    <citation type="submission" date="2019-06" db="EMBL/GenBank/DDBJ databases">
        <title>Genome sequence of Litorilinea aerophila BAA-2444.</title>
        <authorList>
            <person name="Maclea K.S."/>
            <person name="Maurais E.G."/>
            <person name="Iannazzi L.C."/>
        </authorList>
    </citation>
    <scope>NUCLEOTIDE SEQUENCE [LARGE SCALE GENOMIC DNA]</scope>
    <source>
        <strain evidence="5 6">ATCC BAA-2444</strain>
    </source>
</reference>
<dbReference type="Proteomes" id="UP000317371">
    <property type="component" value="Unassembled WGS sequence"/>
</dbReference>
<proteinExistence type="predicted"/>
<dbReference type="AlphaFoldDB" id="A0A540VAI8"/>
<keyword evidence="2" id="KW-0547">Nucleotide-binding</keyword>
<evidence type="ECO:0000256" key="3">
    <source>
        <dbReference type="ARBA" id="ARBA00022840"/>
    </source>
</evidence>
<dbReference type="SUPFAM" id="SSF52540">
    <property type="entry name" value="P-loop containing nucleoside triphosphate hydrolases"/>
    <property type="match status" value="1"/>
</dbReference>
<keyword evidence="3 5" id="KW-0067">ATP-binding</keyword>
<accession>A0A540VAI8</accession>
<name>A0A540VAI8_9CHLR</name>
<dbReference type="RefSeq" id="WP_141612485.1">
    <property type="nucleotide sequence ID" value="NZ_VIGC02000050.1"/>
</dbReference>
<sequence>MAQDTLLQLNQVSQRYRSGQRTFTAVEQVNLSIATGEFVCLLGPSGCGKSTLLRIITGLQRPSEGEVLYRGEPLRGVNPHATIVFQTFALFPWLSVLGNVEIALKARGVPAGLRTTRALDLLDRVGLDGFESAYPRELSGGMRQKVGFARAMAVEPELLCLDEPFSALDVLSAESLRSDLMELWTSGRIPTKAVLMVTYNIEEAVLMAGRIVVMDKNPGRVVADLTVDLPYPRQRKSPGFTGIVDRVYGLLAGQTQPEHVELGTAPGEPGITRSLPHIAIHDLTGLLEHLADAPGNRADIYRLAGELHIDSDHLLRLIEAAELLGFVTIVQGDISLTPLGETFVEAGILGRKEIFAARIRRLPIFKWLFALLRAADQHQLEWDVVRTALELDFPREEAERQLETVVDWGRYAEVLAYDDSEELLVLEPGAEAPAPRAHP</sequence>
<dbReference type="PANTHER" id="PTHR42788">
    <property type="entry name" value="TAURINE IMPORT ATP-BINDING PROTEIN-RELATED"/>
    <property type="match status" value="1"/>
</dbReference>
<protein>
    <submittedName>
        <fullName evidence="5">ATP-binding cassette domain-containing protein</fullName>
    </submittedName>
</protein>
<dbReference type="PROSITE" id="PS00211">
    <property type="entry name" value="ABC_TRANSPORTER_1"/>
    <property type="match status" value="1"/>
</dbReference>
<dbReference type="Pfam" id="PF09821">
    <property type="entry name" value="AAA_assoc_C"/>
    <property type="match status" value="1"/>
</dbReference>
<comment type="caution">
    <text evidence="5">The sequence shown here is derived from an EMBL/GenBank/DDBJ whole genome shotgun (WGS) entry which is preliminary data.</text>
</comment>
<organism evidence="5 6">
    <name type="scientific">Litorilinea aerophila</name>
    <dbReference type="NCBI Taxonomy" id="1204385"/>
    <lineage>
        <taxon>Bacteria</taxon>
        <taxon>Bacillati</taxon>
        <taxon>Chloroflexota</taxon>
        <taxon>Caldilineae</taxon>
        <taxon>Caldilineales</taxon>
        <taxon>Caldilineaceae</taxon>
        <taxon>Litorilinea</taxon>
    </lineage>
</organism>
<dbReference type="PROSITE" id="PS50893">
    <property type="entry name" value="ABC_TRANSPORTER_2"/>
    <property type="match status" value="1"/>
</dbReference>
<dbReference type="InterPro" id="IPR027417">
    <property type="entry name" value="P-loop_NTPase"/>
</dbReference>
<dbReference type="GO" id="GO:0016887">
    <property type="term" value="F:ATP hydrolysis activity"/>
    <property type="evidence" value="ECO:0007669"/>
    <property type="project" value="InterPro"/>
</dbReference>
<dbReference type="PANTHER" id="PTHR42788:SF13">
    <property type="entry name" value="ALIPHATIC SULFONATES IMPORT ATP-BINDING PROTEIN SSUB"/>
    <property type="match status" value="1"/>
</dbReference>
<dbReference type="InterPro" id="IPR050166">
    <property type="entry name" value="ABC_transporter_ATP-bind"/>
</dbReference>
<dbReference type="EMBL" id="VIGC01000050">
    <property type="protein sequence ID" value="TQE93113.1"/>
    <property type="molecule type" value="Genomic_DNA"/>
</dbReference>
<dbReference type="InParanoid" id="A0A540VAI8"/>
<evidence type="ECO:0000313" key="5">
    <source>
        <dbReference type="EMBL" id="TQE93113.1"/>
    </source>
</evidence>
<dbReference type="CDD" id="cd03293">
    <property type="entry name" value="ABC_NrtD_SsuB_transporters"/>
    <property type="match status" value="1"/>
</dbReference>
<evidence type="ECO:0000313" key="6">
    <source>
        <dbReference type="Proteomes" id="UP000317371"/>
    </source>
</evidence>
<dbReference type="Pfam" id="PF00005">
    <property type="entry name" value="ABC_tran"/>
    <property type="match status" value="1"/>
</dbReference>
<dbReference type="InterPro" id="IPR003593">
    <property type="entry name" value="AAA+_ATPase"/>
</dbReference>
<dbReference type="InterPro" id="IPR018632">
    <property type="entry name" value="AAA-associated_dom_C"/>
</dbReference>
<dbReference type="FunCoup" id="A0A540VAI8">
    <property type="interactions" value="261"/>
</dbReference>
<keyword evidence="1" id="KW-0813">Transport</keyword>
<feature type="domain" description="ABC transporter" evidence="4">
    <location>
        <begin position="7"/>
        <end position="241"/>
    </location>
</feature>
<dbReference type="InterPro" id="IPR017871">
    <property type="entry name" value="ABC_transporter-like_CS"/>
</dbReference>
<dbReference type="OrthoDB" id="9784450at2"/>
<evidence type="ECO:0000256" key="2">
    <source>
        <dbReference type="ARBA" id="ARBA00022741"/>
    </source>
</evidence>
<evidence type="ECO:0000256" key="1">
    <source>
        <dbReference type="ARBA" id="ARBA00022448"/>
    </source>
</evidence>
<keyword evidence="6" id="KW-1185">Reference proteome</keyword>
<dbReference type="SMART" id="SM00382">
    <property type="entry name" value="AAA"/>
    <property type="match status" value="1"/>
</dbReference>
<gene>
    <name evidence="5" type="ORF">FKZ61_22770</name>
</gene>
<dbReference type="GO" id="GO:0005524">
    <property type="term" value="F:ATP binding"/>
    <property type="evidence" value="ECO:0007669"/>
    <property type="project" value="UniProtKB-KW"/>
</dbReference>
<evidence type="ECO:0000259" key="4">
    <source>
        <dbReference type="PROSITE" id="PS50893"/>
    </source>
</evidence>
<dbReference type="InterPro" id="IPR003439">
    <property type="entry name" value="ABC_transporter-like_ATP-bd"/>
</dbReference>
<dbReference type="Gene3D" id="3.40.50.300">
    <property type="entry name" value="P-loop containing nucleotide triphosphate hydrolases"/>
    <property type="match status" value="1"/>
</dbReference>